<reference evidence="1" key="1">
    <citation type="journal article" date="2021" name="Environ. Microbiol.">
        <title>Gene family expansions and transcriptome signatures uncover fungal adaptations to wood decay.</title>
        <authorList>
            <person name="Hage H."/>
            <person name="Miyauchi S."/>
            <person name="Viragh M."/>
            <person name="Drula E."/>
            <person name="Min B."/>
            <person name="Chaduli D."/>
            <person name="Navarro D."/>
            <person name="Favel A."/>
            <person name="Norest M."/>
            <person name="Lesage-Meessen L."/>
            <person name="Balint B."/>
            <person name="Merenyi Z."/>
            <person name="de Eugenio L."/>
            <person name="Morin E."/>
            <person name="Martinez A.T."/>
            <person name="Baldrian P."/>
            <person name="Stursova M."/>
            <person name="Martinez M.J."/>
            <person name="Novotny C."/>
            <person name="Magnuson J.K."/>
            <person name="Spatafora J.W."/>
            <person name="Maurice S."/>
            <person name="Pangilinan J."/>
            <person name="Andreopoulos W."/>
            <person name="LaButti K."/>
            <person name="Hundley H."/>
            <person name="Na H."/>
            <person name="Kuo A."/>
            <person name="Barry K."/>
            <person name="Lipzen A."/>
            <person name="Henrissat B."/>
            <person name="Riley R."/>
            <person name="Ahrendt S."/>
            <person name="Nagy L.G."/>
            <person name="Grigoriev I.V."/>
            <person name="Martin F."/>
            <person name="Rosso M.N."/>
        </authorList>
    </citation>
    <scope>NUCLEOTIDE SEQUENCE</scope>
    <source>
        <strain evidence="1">CBS 384.51</strain>
    </source>
</reference>
<dbReference type="EMBL" id="MU274902">
    <property type="protein sequence ID" value="KAI0093410.1"/>
    <property type="molecule type" value="Genomic_DNA"/>
</dbReference>
<protein>
    <submittedName>
        <fullName evidence="1">Uncharacterized protein</fullName>
    </submittedName>
</protein>
<dbReference type="Proteomes" id="UP001055072">
    <property type="component" value="Unassembled WGS sequence"/>
</dbReference>
<sequence>MSTSMKKRTNQSRLATARQNRSGPNTFAWQRTYLSALDNTVIIDTTTCADIDLMSSLHRNCIQSPVSAHLSSSTMHVDSFDFDFEKTEAALNYLSDSLEWLVALAADNLGRSLPLRRFFKLSPQVQRLLKQLESLLPCVHTVYNQLTPVNTLPPEILGLAFEHSMDSHHLTDSDFPSHPWPAIHSVCRYWRNTAARTPKLWNYIHIGSSQLQAYNIGYKEDDHPSNIVLMSLNRSGSLPLTVIVIGFCHWEAEAALCYAALVKDLKPHTSRIRRLHVRYGLGLDILVLFSSEGGVCSLESLYIEGLSCRALKRNGITLFHDWQVPHLHTLRLGRCFGWCGAPFRNLRYLLTDEIIFEDFEDIQHLHTVLSQNPLLEDLVIDNFWSPYELIPLLDTLPVIKMPSLKRILISDCDSCVINKLIESKLILRPGYAKLHSELTPSDLDILFPTPEQCFFPVKRLFVGGYCVGKEAVVGTDGDNSFLVTMSPVQSIPFLACNSFQAQCSQLSELWLKTRSFTLSGVSGACRTEGLAEIKTLVLLGDFERCLGIISVNFLFPSLTVLNLLIDSDELYSIAEVVNFLRARRNGGSPIIELHVVLNTMSNGAAVLFNSWRRRAAKFRKVVPNTSFEDASENPRQMDLPRICTEASPGHSLWRPWDYIYSPSEGYAKSSDSGDDLSNNSDEGNEVEDDEARMIESLLPE</sequence>
<gene>
    <name evidence="1" type="ORF">BDY19DRAFT_903159</name>
</gene>
<evidence type="ECO:0000313" key="2">
    <source>
        <dbReference type="Proteomes" id="UP001055072"/>
    </source>
</evidence>
<keyword evidence="2" id="KW-1185">Reference proteome</keyword>
<name>A0ACB8UGK3_9APHY</name>
<evidence type="ECO:0000313" key="1">
    <source>
        <dbReference type="EMBL" id="KAI0093410.1"/>
    </source>
</evidence>
<comment type="caution">
    <text evidence="1">The sequence shown here is derived from an EMBL/GenBank/DDBJ whole genome shotgun (WGS) entry which is preliminary data.</text>
</comment>
<accession>A0ACB8UGK3</accession>
<organism evidence="1 2">
    <name type="scientific">Irpex rosettiformis</name>
    <dbReference type="NCBI Taxonomy" id="378272"/>
    <lineage>
        <taxon>Eukaryota</taxon>
        <taxon>Fungi</taxon>
        <taxon>Dikarya</taxon>
        <taxon>Basidiomycota</taxon>
        <taxon>Agaricomycotina</taxon>
        <taxon>Agaricomycetes</taxon>
        <taxon>Polyporales</taxon>
        <taxon>Irpicaceae</taxon>
        <taxon>Irpex</taxon>
    </lineage>
</organism>
<proteinExistence type="predicted"/>